<gene>
    <name evidence="1" type="ORF">ASCRUDRAFT_70776</name>
</gene>
<dbReference type="RefSeq" id="XP_020047237.1">
    <property type="nucleotide sequence ID" value="XM_020191834.1"/>
</dbReference>
<name>A0A1D2VH98_9ASCO</name>
<dbReference type="AlphaFoldDB" id="A0A1D2VH98"/>
<dbReference type="InterPro" id="IPR046670">
    <property type="entry name" value="DUF6540"/>
</dbReference>
<protein>
    <submittedName>
        <fullName evidence="1">Uncharacterized protein</fullName>
    </submittedName>
</protein>
<dbReference type="OrthoDB" id="4135672at2759"/>
<dbReference type="EMBL" id="KV454481">
    <property type="protein sequence ID" value="ODV60930.1"/>
    <property type="molecule type" value="Genomic_DNA"/>
</dbReference>
<proteinExistence type="predicted"/>
<evidence type="ECO:0000313" key="2">
    <source>
        <dbReference type="Proteomes" id="UP000095038"/>
    </source>
</evidence>
<dbReference type="Pfam" id="PF20174">
    <property type="entry name" value="DUF6540"/>
    <property type="match status" value="1"/>
</dbReference>
<dbReference type="Proteomes" id="UP000095038">
    <property type="component" value="Unassembled WGS sequence"/>
</dbReference>
<organism evidence="1 2">
    <name type="scientific">Ascoidea rubescens DSM 1968</name>
    <dbReference type="NCBI Taxonomy" id="1344418"/>
    <lineage>
        <taxon>Eukaryota</taxon>
        <taxon>Fungi</taxon>
        <taxon>Dikarya</taxon>
        <taxon>Ascomycota</taxon>
        <taxon>Saccharomycotina</taxon>
        <taxon>Saccharomycetes</taxon>
        <taxon>Ascoideaceae</taxon>
        <taxon>Ascoidea</taxon>
    </lineage>
</organism>
<evidence type="ECO:0000313" key="1">
    <source>
        <dbReference type="EMBL" id="ODV60930.1"/>
    </source>
</evidence>
<reference evidence="2" key="1">
    <citation type="submission" date="2016-05" db="EMBL/GenBank/DDBJ databases">
        <title>Comparative genomics of biotechnologically important yeasts.</title>
        <authorList>
            <consortium name="DOE Joint Genome Institute"/>
            <person name="Riley R."/>
            <person name="Haridas S."/>
            <person name="Wolfe K.H."/>
            <person name="Lopes M.R."/>
            <person name="Hittinger C.T."/>
            <person name="Goker M."/>
            <person name="Salamov A."/>
            <person name="Wisecaver J."/>
            <person name="Long T.M."/>
            <person name="Aerts A.L."/>
            <person name="Barry K."/>
            <person name="Choi C."/>
            <person name="Clum A."/>
            <person name="Coughlan A.Y."/>
            <person name="Deshpande S."/>
            <person name="Douglass A.P."/>
            <person name="Hanson S.J."/>
            <person name="Klenk H.-P."/>
            <person name="Labutti K."/>
            <person name="Lapidus A."/>
            <person name="Lindquist E."/>
            <person name="Lipzen A."/>
            <person name="Meier-Kolthoff J.P."/>
            <person name="Ohm R.A."/>
            <person name="Otillar R.P."/>
            <person name="Pangilinan J."/>
            <person name="Peng Y."/>
            <person name="Rokas A."/>
            <person name="Rosa C.A."/>
            <person name="Scheuner C."/>
            <person name="Sibirny A.A."/>
            <person name="Slot J.C."/>
            <person name="Stielow J.B."/>
            <person name="Sun H."/>
            <person name="Kurtzman C.P."/>
            <person name="Blackwell M."/>
            <person name="Grigoriev I.V."/>
            <person name="Jeffries T.W."/>
        </authorList>
    </citation>
    <scope>NUCLEOTIDE SEQUENCE [LARGE SCALE GENOMIC DNA]</scope>
    <source>
        <strain evidence="2">DSM 1968</strain>
    </source>
</reference>
<dbReference type="GeneID" id="30965470"/>
<keyword evidence="2" id="KW-1185">Reference proteome</keyword>
<sequence>MTDAAPPYNLYKVEFLGQGTQDHIAFLLEVAPNQFNIYDVSGSPAIGFAFHSADDFRCEDDFTYIEGSKQLIGSIDYSVDEFIEILKSVPPPPKQRLQDIRRGKILNCRNWFADAKREIEKYSK</sequence>
<dbReference type="InParanoid" id="A0A1D2VH98"/>
<accession>A0A1D2VH98</accession>